<feature type="compositionally biased region" description="Polar residues" evidence="5">
    <location>
        <begin position="296"/>
        <end position="313"/>
    </location>
</feature>
<dbReference type="EMBL" id="PKKM01000001">
    <property type="protein sequence ID" value="PKY65543.1"/>
    <property type="molecule type" value="Genomic_DNA"/>
</dbReference>
<evidence type="ECO:0000259" key="7">
    <source>
        <dbReference type="PROSITE" id="PS50011"/>
    </source>
</evidence>
<feature type="transmembrane region" description="Helical" evidence="6">
    <location>
        <begin position="259"/>
        <end position="284"/>
    </location>
</feature>
<accession>A0A2I1I372</accession>
<evidence type="ECO:0000313" key="8">
    <source>
        <dbReference type="EMBL" id="PKY65543.1"/>
    </source>
</evidence>
<dbReference type="InterPro" id="IPR011009">
    <property type="entry name" value="Kinase-like_dom_sf"/>
</dbReference>
<dbReference type="Proteomes" id="UP000234198">
    <property type="component" value="Unassembled WGS sequence"/>
</dbReference>
<dbReference type="Gene3D" id="1.10.510.10">
    <property type="entry name" value="Transferase(Phosphotransferase) domain 1"/>
    <property type="match status" value="1"/>
</dbReference>
<dbReference type="AlphaFoldDB" id="A0A2I1I372"/>
<dbReference type="GO" id="GO:0004674">
    <property type="term" value="F:protein serine/threonine kinase activity"/>
    <property type="evidence" value="ECO:0007669"/>
    <property type="project" value="InterPro"/>
</dbReference>
<name>A0A2I1I372_9ACTO</name>
<keyword evidence="6" id="KW-0472">Membrane</keyword>
<keyword evidence="6" id="KW-1133">Transmembrane helix</keyword>
<proteinExistence type="predicted"/>
<dbReference type="InterPro" id="IPR000719">
    <property type="entry name" value="Prot_kinase_dom"/>
</dbReference>
<dbReference type="GO" id="GO:0005776">
    <property type="term" value="C:autophagosome"/>
    <property type="evidence" value="ECO:0007669"/>
    <property type="project" value="TreeGrafter"/>
</dbReference>
<evidence type="ECO:0000256" key="3">
    <source>
        <dbReference type="ARBA" id="ARBA00022777"/>
    </source>
</evidence>
<reference evidence="8 9" key="1">
    <citation type="submission" date="2017-12" db="EMBL/GenBank/DDBJ databases">
        <title>Phylogenetic diversity of female urinary microbiome.</title>
        <authorList>
            <person name="Thomas-White K."/>
            <person name="Wolfe A.J."/>
        </authorList>
    </citation>
    <scope>NUCLEOTIDE SEQUENCE [LARGE SCALE GENOMIC DNA]</scope>
    <source>
        <strain evidence="8 9">UMB0018</strain>
    </source>
</reference>
<dbReference type="GO" id="GO:0005524">
    <property type="term" value="F:ATP binding"/>
    <property type="evidence" value="ECO:0007669"/>
    <property type="project" value="UniProtKB-KW"/>
</dbReference>
<dbReference type="Pfam" id="PF00069">
    <property type="entry name" value="Pkinase"/>
    <property type="match status" value="1"/>
</dbReference>
<keyword evidence="4" id="KW-0067">ATP-binding</keyword>
<keyword evidence="3 8" id="KW-0418">Kinase</keyword>
<keyword evidence="6" id="KW-0812">Transmembrane</keyword>
<dbReference type="PROSITE" id="PS50011">
    <property type="entry name" value="PROTEIN_KINASE_DOM"/>
    <property type="match status" value="1"/>
</dbReference>
<keyword evidence="1" id="KW-0808">Transferase</keyword>
<evidence type="ECO:0000313" key="9">
    <source>
        <dbReference type="Proteomes" id="UP000234198"/>
    </source>
</evidence>
<dbReference type="PANTHER" id="PTHR24348">
    <property type="entry name" value="SERINE/THREONINE-PROTEIN KINASE UNC-51-RELATED"/>
    <property type="match status" value="1"/>
</dbReference>
<feature type="domain" description="Protein kinase" evidence="7">
    <location>
        <begin position="6"/>
        <end position="265"/>
    </location>
</feature>
<keyword evidence="2" id="KW-0547">Nucleotide-binding</keyword>
<feature type="region of interest" description="Disordered" evidence="5">
    <location>
        <begin position="289"/>
        <end position="313"/>
    </location>
</feature>
<dbReference type="InterPro" id="IPR045269">
    <property type="entry name" value="Atg1-like"/>
</dbReference>
<sequence>MNIGGYEIGQVFHIGSTGPMWRTRTDAGEALVAIRSPNEGDRCLARWKAWASITSRHVVALRDVVRSEDGRWAIVQDYVPGRTLDAELGSPDLRPIATRRQILHGIAAGVSALHGAGIAHGDLTPANIIITPEGRAVIIDLIDDIGEGEGTPGWSLEAAGREADRRCLRQIASLLNMNEELTTLGCDESSTSGSAVTLTVSDPEEHVISREPVDPGRVIAELRAAALREDTLTDDAVRVHGAEFASDERRRSALRFRPSWGVGVLAGGVVAIVLGLSIMAYGVWGRGTQDGPEASPRSSETASSAGAPTSSNMCEPAALADTISRAIATRDRAVMDGDVSVLGSVLGGELLAQDTQRIETMLSEGVRVRALSSTIDNVAVISCEQGAIDVGATLIVESSQTCRADACETHDTPTATELLIRVDPVSGKVVKAEPAQPSGQQSGS</sequence>
<dbReference type="SMART" id="SM00220">
    <property type="entry name" value="S_TKc"/>
    <property type="match status" value="1"/>
</dbReference>
<dbReference type="SUPFAM" id="SSF56112">
    <property type="entry name" value="Protein kinase-like (PK-like)"/>
    <property type="match status" value="1"/>
</dbReference>
<evidence type="ECO:0000256" key="6">
    <source>
        <dbReference type="SAM" id="Phobius"/>
    </source>
</evidence>
<dbReference type="GO" id="GO:0005829">
    <property type="term" value="C:cytosol"/>
    <property type="evidence" value="ECO:0007669"/>
    <property type="project" value="TreeGrafter"/>
</dbReference>
<comment type="caution">
    <text evidence="8">The sequence shown here is derived from an EMBL/GenBank/DDBJ whole genome shotgun (WGS) entry which is preliminary data.</text>
</comment>
<organism evidence="8 9">
    <name type="scientific">Schaalia odontolytica</name>
    <dbReference type="NCBI Taxonomy" id="1660"/>
    <lineage>
        <taxon>Bacteria</taxon>
        <taxon>Bacillati</taxon>
        <taxon>Actinomycetota</taxon>
        <taxon>Actinomycetes</taxon>
        <taxon>Actinomycetales</taxon>
        <taxon>Actinomycetaceae</taxon>
        <taxon>Schaalia</taxon>
    </lineage>
</organism>
<evidence type="ECO:0000256" key="1">
    <source>
        <dbReference type="ARBA" id="ARBA00022679"/>
    </source>
</evidence>
<evidence type="ECO:0000256" key="5">
    <source>
        <dbReference type="SAM" id="MobiDB-lite"/>
    </source>
</evidence>
<evidence type="ECO:0000256" key="2">
    <source>
        <dbReference type="ARBA" id="ARBA00022741"/>
    </source>
</evidence>
<dbReference type="PANTHER" id="PTHR24348:SF22">
    <property type="entry name" value="NON-SPECIFIC SERINE_THREONINE PROTEIN KINASE"/>
    <property type="match status" value="1"/>
</dbReference>
<dbReference type="GO" id="GO:0000407">
    <property type="term" value="C:phagophore assembly site"/>
    <property type="evidence" value="ECO:0007669"/>
    <property type="project" value="TreeGrafter"/>
</dbReference>
<protein>
    <submittedName>
        <fullName evidence="8">Lipopolysaccharide kinase</fullName>
    </submittedName>
</protein>
<gene>
    <name evidence="8" type="ORF">CYJ22_01030</name>
</gene>
<evidence type="ECO:0000256" key="4">
    <source>
        <dbReference type="ARBA" id="ARBA00022840"/>
    </source>
</evidence>
<dbReference type="GO" id="GO:0016020">
    <property type="term" value="C:membrane"/>
    <property type="evidence" value="ECO:0007669"/>
    <property type="project" value="TreeGrafter"/>
</dbReference>
<dbReference type="RefSeq" id="WP_007589054.1">
    <property type="nucleotide sequence ID" value="NZ_PKKM01000001.1"/>
</dbReference>